<accession>A0ABT0EKI4</accession>
<sequence length="246" mass="27646">MSEFKREVRYTVIKHNQLTESQMQYLKNCIFGEGIPTVEAVVVESDWPEFEPVWKMIEDRVSGAPVEGGKAEYDALAQAMTTNQTIDGVPRELLERIAEALNYSDPYSLEGELRALLDAPAGIDWKTAHDTVLAHHRETFAEHIAEIEELKAAQPQGEPVAWMDPRSPEMHATISNEVKQHNLKFGGAPSAAVNGYSIPLYAEQPAPVAVVLPERREPTQDNPYLSDADHEWNSFRDELKRLNPSL</sequence>
<name>A0ABT0EKI4_9PSED</name>
<gene>
    <name evidence="1" type="ORF">L9Z73_17435</name>
</gene>
<dbReference type="Proteomes" id="UP001317085">
    <property type="component" value="Unassembled WGS sequence"/>
</dbReference>
<dbReference type="EMBL" id="JAKNRV010000172">
    <property type="protein sequence ID" value="MCK1786072.1"/>
    <property type="molecule type" value="Genomic_DNA"/>
</dbReference>
<organism evidence="1 2">
    <name type="scientific">Pseudomonas emilianonis</name>
    <dbReference type="NCBI Taxonomy" id="2915812"/>
    <lineage>
        <taxon>Bacteria</taxon>
        <taxon>Pseudomonadati</taxon>
        <taxon>Pseudomonadota</taxon>
        <taxon>Gammaproteobacteria</taxon>
        <taxon>Pseudomonadales</taxon>
        <taxon>Pseudomonadaceae</taxon>
        <taxon>Pseudomonas</taxon>
    </lineage>
</organism>
<dbReference type="RefSeq" id="WP_177031736.1">
    <property type="nucleotide sequence ID" value="NZ_JAKNRV010000172.1"/>
</dbReference>
<keyword evidence="2" id="KW-1185">Reference proteome</keyword>
<proteinExistence type="predicted"/>
<evidence type="ECO:0000313" key="2">
    <source>
        <dbReference type="Proteomes" id="UP001317085"/>
    </source>
</evidence>
<comment type="caution">
    <text evidence="1">The sequence shown here is derived from an EMBL/GenBank/DDBJ whole genome shotgun (WGS) entry which is preliminary data.</text>
</comment>
<evidence type="ECO:0000313" key="1">
    <source>
        <dbReference type="EMBL" id="MCK1786072.1"/>
    </source>
</evidence>
<reference evidence="1 2" key="1">
    <citation type="submission" date="2022-02" db="EMBL/GenBank/DDBJ databases">
        <title>Comparative genomics of the first Antarctic Pseudomonas spp. capable of biotransforming 2,4,6-Trinitrotoluene.</title>
        <authorList>
            <person name="Cabrera M.A."/>
            <person name="Marquez S.L."/>
            <person name="Perez-Donoso J.M."/>
        </authorList>
    </citation>
    <scope>NUCLEOTIDE SEQUENCE [LARGE SCALE GENOMIC DNA]</scope>
    <source>
        <strain evidence="1 2">TNT11</strain>
    </source>
</reference>
<protein>
    <submittedName>
        <fullName evidence="1">Uncharacterized protein</fullName>
    </submittedName>
</protein>